<gene>
    <name evidence="1" type="ORF">GOB87_09065</name>
</gene>
<evidence type="ECO:0000313" key="1">
    <source>
        <dbReference type="EMBL" id="NHO54101.1"/>
    </source>
</evidence>
<dbReference type="Proteomes" id="UP000597459">
    <property type="component" value="Unassembled WGS sequence"/>
</dbReference>
<sequence length="189" mass="20630">MATGDLKDIAARIRAVLPASWFPSVAEKNTPVLDGVLAGLAWPWTAMYGLLTYIRNQSRLQTGTGNFVDMAATDYFGGSLPRVSGESDADYIARIQKEFVVKRNTRAAFEEQIDSLTTQGRIFEPWRAPDCACYGRDAFNADTRRYGSRSSPGCVFVEVDDASADKSALATALLKTKSEGIDVFIAIKS</sequence>
<accession>A0A967B8H1</accession>
<dbReference type="RefSeq" id="WP_166315545.1">
    <property type="nucleotide sequence ID" value="NZ_WOTH01000016.1"/>
</dbReference>
<protein>
    <submittedName>
        <fullName evidence="1">Uncharacterized protein</fullName>
    </submittedName>
</protein>
<evidence type="ECO:0000313" key="2">
    <source>
        <dbReference type="Proteomes" id="UP000597459"/>
    </source>
</evidence>
<dbReference type="EMBL" id="WOTH01000016">
    <property type="protein sequence ID" value="NHO54101.1"/>
    <property type="molecule type" value="Genomic_DNA"/>
</dbReference>
<comment type="caution">
    <text evidence="1">The sequence shown here is derived from an EMBL/GenBank/DDBJ whole genome shotgun (WGS) entry which is preliminary data.</text>
</comment>
<dbReference type="AlphaFoldDB" id="A0A967B8H1"/>
<organism evidence="1 2">
    <name type="scientific">Acetobacter estunensis</name>
    <dbReference type="NCBI Taxonomy" id="104097"/>
    <lineage>
        <taxon>Bacteria</taxon>
        <taxon>Pseudomonadati</taxon>
        <taxon>Pseudomonadota</taxon>
        <taxon>Alphaproteobacteria</taxon>
        <taxon>Acetobacterales</taxon>
        <taxon>Acetobacteraceae</taxon>
        <taxon>Acetobacter</taxon>
    </lineage>
</organism>
<keyword evidence="2" id="KW-1185">Reference proteome</keyword>
<proteinExistence type="predicted"/>
<reference evidence="1" key="1">
    <citation type="submission" date="2019-11" db="EMBL/GenBank/DDBJ databases">
        <title>Description of new Acetobacter species.</title>
        <authorList>
            <person name="Cleenwerck I."/>
            <person name="Sombolestani A.S."/>
        </authorList>
    </citation>
    <scope>NUCLEOTIDE SEQUENCE</scope>
    <source>
        <strain evidence="1">LMG 1626</strain>
    </source>
</reference>
<name>A0A967B8H1_9PROT</name>